<dbReference type="Proteomes" id="UP000035704">
    <property type="component" value="Chromosome"/>
</dbReference>
<dbReference type="STRING" id="84022.CACET_c00090"/>
<dbReference type="InterPro" id="IPR036890">
    <property type="entry name" value="HATPase_C_sf"/>
</dbReference>
<keyword evidence="3" id="KW-0418">Kinase</keyword>
<dbReference type="GO" id="GO:0004674">
    <property type="term" value="F:protein serine/threonine kinase activity"/>
    <property type="evidence" value="ECO:0007669"/>
    <property type="project" value="UniProtKB-KW"/>
</dbReference>
<keyword evidence="3" id="KW-0808">Transferase</keyword>
<proteinExistence type="predicted"/>
<evidence type="ECO:0000259" key="2">
    <source>
        <dbReference type="Pfam" id="PF13581"/>
    </source>
</evidence>
<reference evidence="3 4" key="1">
    <citation type="submission" date="2014-10" db="EMBL/GenBank/DDBJ databases">
        <title>Genome sequence of Clostridium aceticum DSM 1496.</title>
        <authorList>
            <person name="Poehlein A."/>
            <person name="Schiel-Bengelsdorf B."/>
            <person name="Gottschalk G."/>
            <person name="Duerre P."/>
            <person name="Daniel R."/>
        </authorList>
    </citation>
    <scope>NUCLEOTIDE SEQUENCE [LARGE SCALE GENOMIC DNA]</scope>
    <source>
        <strain evidence="3 4">DSM 1496</strain>
    </source>
</reference>
<evidence type="ECO:0000313" key="4">
    <source>
        <dbReference type="Proteomes" id="UP000035704"/>
    </source>
</evidence>
<accession>A0A0G3W6T0</accession>
<keyword evidence="1" id="KW-0723">Serine/threonine-protein kinase</keyword>
<keyword evidence="4" id="KW-1185">Reference proteome</keyword>
<evidence type="ECO:0000313" key="3">
    <source>
        <dbReference type="EMBL" id="AKL93535.1"/>
    </source>
</evidence>
<dbReference type="CDD" id="cd16936">
    <property type="entry name" value="HATPase_RsbW-like"/>
    <property type="match status" value="1"/>
</dbReference>
<dbReference type="EC" id="2.7.11.1" evidence="3"/>
<organism evidence="3 4">
    <name type="scientific">Clostridium aceticum</name>
    <dbReference type="NCBI Taxonomy" id="84022"/>
    <lineage>
        <taxon>Bacteria</taxon>
        <taxon>Bacillati</taxon>
        <taxon>Bacillota</taxon>
        <taxon>Clostridia</taxon>
        <taxon>Eubacteriales</taxon>
        <taxon>Clostridiaceae</taxon>
        <taxon>Clostridium</taxon>
    </lineage>
</organism>
<dbReference type="InterPro" id="IPR050267">
    <property type="entry name" value="Anti-sigma-factor_SerPK"/>
</dbReference>
<dbReference type="PATRIC" id="fig|84022.6.peg.9"/>
<dbReference type="AlphaFoldDB" id="A0A0G3W6T0"/>
<protein>
    <submittedName>
        <fullName evidence="3">Serine-protein kinase RsbW</fullName>
        <ecNumber evidence="3">2.7.11.1</ecNumber>
    </submittedName>
</protein>
<evidence type="ECO:0000256" key="1">
    <source>
        <dbReference type="ARBA" id="ARBA00022527"/>
    </source>
</evidence>
<name>A0A0G3W6T0_9CLOT</name>
<dbReference type="EMBL" id="CP009687">
    <property type="protein sequence ID" value="AKL93535.1"/>
    <property type="molecule type" value="Genomic_DNA"/>
</dbReference>
<dbReference type="KEGG" id="cace:CACET_c00090"/>
<dbReference type="PANTHER" id="PTHR35526:SF3">
    <property type="entry name" value="ANTI-SIGMA-F FACTOR RSBW"/>
    <property type="match status" value="1"/>
</dbReference>
<dbReference type="InterPro" id="IPR003594">
    <property type="entry name" value="HATPase_dom"/>
</dbReference>
<dbReference type="PANTHER" id="PTHR35526">
    <property type="entry name" value="ANTI-SIGMA-F FACTOR RSBW-RELATED"/>
    <property type="match status" value="1"/>
</dbReference>
<dbReference type="Gene3D" id="3.30.565.10">
    <property type="entry name" value="Histidine kinase-like ATPase, C-terminal domain"/>
    <property type="match status" value="1"/>
</dbReference>
<gene>
    <name evidence="3" type="primary">rsbW</name>
    <name evidence="3" type="ORF">CACET_c00090</name>
</gene>
<sequence>MYNTLNTKEQMNMKEKNSDIIKLSVPNKPEYVGIIRLTTSGIANRMGFDIEEIEDIKVAISEACTNAITHGICQEENFNVDFYTDEEKLVISVYDNGKGCLSDNIKIPNMEELKEGGLGIFIIKSLMDDVEISSNSGKGTLIKMTKYVGDDF</sequence>
<dbReference type="Pfam" id="PF13581">
    <property type="entry name" value="HATPase_c_2"/>
    <property type="match status" value="1"/>
</dbReference>
<dbReference type="SUPFAM" id="SSF55874">
    <property type="entry name" value="ATPase domain of HSP90 chaperone/DNA topoisomerase II/histidine kinase"/>
    <property type="match status" value="1"/>
</dbReference>
<feature type="domain" description="Histidine kinase/HSP90-like ATPase" evidence="2">
    <location>
        <begin position="25"/>
        <end position="146"/>
    </location>
</feature>